<sequence>MAGPFRCTAAWETVFKGIAQTVEILLCAEDPTERGFP</sequence>
<evidence type="ECO:0000313" key="1">
    <source>
        <dbReference type="EMBL" id="VVV55070.1"/>
    </source>
</evidence>
<dbReference type="Gramene" id="NC10G0248050.1">
    <property type="protein sequence ID" value="NC10G0248050.1:cds"/>
    <property type="gene ID" value="NC10G0248050"/>
</dbReference>
<gene>
    <name evidence="1" type="ORF">NYM_LOCUS5500</name>
</gene>
<dbReference type="AlphaFoldDB" id="A0A5K0WPK2"/>
<protein>
    <submittedName>
        <fullName evidence="1">Uncharacterized protein</fullName>
    </submittedName>
</protein>
<proteinExistence type="predicted"/>
<name>A0A5K0WPK2_9MAGN</name>
<reference evidence="1" key="1">
    <citation type="submission" date="2019-09" db="EMBL/GenBank/DDBJ databases">
        <authorList>
            <person name="Zhang L."/>
        </authorList>
    </citation>
    <scope>NUCLEOTIDE SEQUENCE</scope>
</reference>
<organism evidence="1">
    <name type="scientific">Nymphaea colorata</name>
    <name type="common">pocket water lily</name>
    <dbReference type="NCBI Taxonomy" id="210225"/>
    <lineage>
        <taxon>Eukaryota</taxon>
        <taxon>Viridiplantae</taxon>
        <taxon>Streptophyta</taxon>
        <taxon>Embryophyta</taxon>
        <taxon>Tracheophyta</taxon>
        <taxon>Spermatophyta</taxon>
        <taxon>Magnoliopsida</taxon>
        <taxon>Nymphaeales</taxon>
        <taxon>Nymphaeaceae</taxon>
        <taxon>Nymphaea</taxon>
    </lineage>
</organism>
<dbReference type="EMBL" id="LR721775">
    <property type="protein sequence ID" value="VVV55070.1"/>
    <property type="molecule type" value="Genomic_DNA"/>
</dbReference>
<accession>A0A5K0WPK2</accession>